<gene>
    <name evidence="7" type="ORF">ELS82_06355</name>
</gene>
<dbReference type="PANTHER" id="PTHR30469">
    <property type="entry name" value="MULTIDRUG RESISTANCE PROTEIN MDTA"/>
    <property type="match status" value="1"/>
</dbReference>
<dbReference type="RefSeq" id="WP_134834729.1">
    <property type="nucleotide sequence ID" value="NZ_SATR01000006.1"/>
</dbReference>
<feature type="domain" description="Multidrug resistance protein MdtA-like C-terminal permuted SH3" evidence="6">
    <location>
        <begin position="303"/>
        <end position="350"/>
    </location>
</feature>
<dbReference type="SUPFAM" id="SSF111369">
    <property type="entry name" value="HlyD-like secretion proteins"/>
    <property type="match status" value="1"/>
</dbReference>
<sequence>MKRFLFLPMLASLIGCGDRVGDEVEQVESPIKSVKFVETEFKGYQQSRQFGGEIKSATTSPLSFKVNGTVEVIHVKKGQRVNKGELIAELDKEEFRLALNKANAALGSANAAHFQAKDQYDRARKLKEKGFVSDSELFSIKADLDAKVQQVNVARTDVNNAALNLSRTSLYAPFSGQVSTVFLDEFTKISSGTTVIELINSSAYQVDFLVPESLIQQVDFGSQISVTVPALESVTLTGAVSEIGAVVEKGNAYSVSLMLDNVNHQLRNGMTANVEFKVGQAHEKVVLLPLSAFNFNDHDANDQTENAAIYIVNSTMALEKRYVQVRRNINSEVVVLSNLNAGEKVVVAGIPYLYEGQKVALWNGI</sequence>
<dbReference type="InterPro" id="IPR058627">
    <property type="entry name" value="MdtA-like_C"/>
</dbReference>
<name>A0A4Y8WJS0_9VIBR</name>
<dbReference type="Gene3D" id="2.40.50.100">
    <property type="match status" value="1"/>
</dbReference>
<feature type="domain" description="Multidrug resistance protein MdtA-like barrel-sandwich hybrid" evidence="4">
    <location>
        <begin position="65"/>
        <end position="194"/>
    </location>
</feature>
<dbReference type="Gene3D" id="2.40.420.20">
    <property type="match status" value="1"/>
</dbReference>
<dbReference type="GO" id="GO:0015562">
    <property type="term" value="F:efflux transmembrane transporter activity"/>
    <property type="evidence" value="ECO:0007669"/>
    <property type="project" value="TreeGrafter"/>
</dbReference>
<dbReference type="OrthoDB" id="2110899at2"/>
<dbReference type="PROSITE" id="PS51257">
    <property type="entry name" value="PROKAR_LIPOPROTEIN"/>
    <property type="match status" value="1"/>
</dbReference>
<comment type="similarity">
    <text evidence="2">Belongs to the membrane fusion protein (MFP) (TC 8.A.1) family.</text>
</comment>
<evidence type="ECO:0000256" key="1">
    <source>
        <dbReference type="ARBA" id="ARBA00004196"/>
    </source>
</evidence>
<comment type="subcellular location">
    <subcellularLocation>
        <location evidence="1">Cell envelope</location>
    </subcellularLocation>
</comment>
<protein>
    <submittedName>
        <fullName evidence="7">Efflux RND transporter periplasmic adaptor subunit</fullName>
    </submittedName>
</protein>
<keyword evidence="8" id="KW-1185">Reference proteome</keyword>
<evidence type="ECO:0000313" key="8">
    <source>
        <dbReference type="Proteomes" id="UP000297753"/>
    </source>
</evidence>
<comment type="caution">
    <text evidence="7">The sequence shown here is derived from an EMBL/GenBank/DDBJ whole genome shotgun (WGS) entry which is preliminary data.</text>
</comment>
<organism evidence="7 8">
    <name type="scientific">Vibrio ouci</name>
    <dbReference type="NCBI Taxonomy" id="2499078"/>
    <lineage>
        <taxon>Bacteria</taxon>
        <taxon>Pseudomonadati</taxon>
        <taxon>Pseudomonadota</taxon>
        <taxon>Gammaproteobacteria</taxon>
        <taxon>Vibrionales</taxon>
        <taxon>Vibrionaceae</taxon>
        <taxon>Vibrio</taxon>
    </lineage>
</organism>
<dbReference type="AlphaFoldDB" id="A0A4Y8WJS0"/>
<dbReference type="Proteomes" id="UP000297753">
    <property type="component" value="Unassembled WGS sequence"/>
</dbReference>
<evidence type="ECO:0000313" key="7">
    <source>
        <dbReference type="EMBL" id="TFH92528.1"/>
    </source>
</evidence>
<dbReference type="Gene3D" id="2.40.30.170">
    <property type="match status" value="1"/>
</dbReference>
<reference evidence="7 8" key="1">
    <citation type="submission" date="2019-01" db="EMBL/GenBank/DDBJ databases">
        <title>Vibrio BEI176 sp. nov, a marine bacterium isolated from China: eastern marignal seas.</title>
        <authorList>
            <person name="Li B."/>
        </authorList>
    </citation>
    <scope>NUCLEOTIDE SEQUENCE [LARGE SCALE GENOMIC DNA]</scope>
    <source>
        <strain evidence="7 8">BEI176</strain>
    </source>
</reference>
<dbReference type="NCBIfam" id="TIGR01730">
    <property type="entry name" value="RND_mfp"/>
    <property type="match status" value="1"/>
</dbReference>
<dbReference type="Gene3D" id="1.10.287.470">
    <property type="entry name" value="Helix hairpin bin"/>
    <property type="match status" value="1"/>
</dbReference>
<evidence type="ECO:0000259" key="5">
    <source>
        <dbReference type="Pfam" id="PF25954"/>
    </source>
</evidence>
<dbReference type="Pfam" id="PF25954">
    <property type="entry name" value="Beta-barrel_RND_2"/>
    <property type="match status" value="1"/>
</dbReference>
<dbReference type="Pfam" id="PF25967">
    <property type="entry name" value="RND-MFP_C"/>
    <property type="match status" value="1"/>
</dbReference>
<accession>A0A4Y8WJS0</accession>
<evidence type="ECO:0000259" key="4">
    <source>
        <dbReference type="Pfam" id="PF25917"/>
    </source>
</evidence>
<dbReference type="InterPro" id="IPR058625">
    <property type="entry name" value="MdtA-like_BSH"/>
</dbReference>
<dbReference type="EMBL" id="SATR01000006">
    <property type="protein sequence ID" value="TFH92528.1"/>
    <property type="molecule type" value="Genomic_DNA"/>
</dbReference>
<evidence type="ECO:0000259" key="6">
    <source>
        <dbReference type="Pfam" id="PF25967"/>
    </source>
</evidence>
<feature type="domain" description="CusB-like beta-barrel" evidence="5">
    <location>
        <begin position="208"/>
        <end position="277"/>
    </location>
</feature>
<keyword evidence="3" id="KW-0813">Transport</keyword>
<dbReference type="Pfam" id="PF25917">
    <property type="entry name" value="BSH_RND"/>
    <property type="match status" value="1"/>
</dbReference>
<dbReference type="InterPro" id="IPR058792">
    <property type="entry name" value="Beta-barrel_RND_2"/>
</dbReference>
<evidence type="ECO:0000256" key="2">
    <source>
        <dbReference type="ARBA" id="ARBA00009477"/>
    </source>
</evidence>
<dbReference type="PANTHER" id="PTHR30469:SF20">
    <property type="entry name" value="EFFLUX RND TRANSPORTER PERIPLASMIC ADAPTOR SUBUNIT"/>
    <property type="match status" value="1"/>
</dbReference>
<evidence type="ECO:0000256" key="3">
    <source>
        <dbReference type="ARBA" id="ARBA00022448"/>
    </source>
</evidence>
<dbReference type="GO" id="GO:1990281">
    <property type="term" value="C:efflux pump complex"/>
    <property type="evidence" value="ECO:0007669"/>
    <property type="project" value="TreeGrafter"/>
</dbReference>
<dbReference type="InterPro" id="IPR006143">
    <property type="entry name" value="RND_pump_MFP"/>
</dbReference>
<proteinExistence type="inferred from homology"/>